<name>A0ACC0FYZ9_9ERIC</name>
<accession>A0ACC0FYZ9</accession>
<dbReference type="Proteomes" id="UP001060215">
    <property type="component" value="Chromosome 12"/>
</dbReference>
<protein>
    <submittedName>
        <fullName evidence="1">Uncharacterized protein</fullName>
    </submittedName>
</protein>
<organism evidence="1 2">
    <name type="scientific">Camellia lanceoleosa</name>
    <dbReference type="NCBI Taxonomy" id="1840588"/>
    <lineage>
        <taxon>Eukaryota</taxon>
        <taxon>Viridiplantae</taxon>
        <taxon>Streptophyta</taxon>
        <taxon>Embryophyta</taxon>
        <taxon>Tracheophyta</taxon>
        <taxon>Spermatophyta</taxon>
        <taxon>Magnoliopsida</taxon>
        <taxon>eudicotyledons</taxon>
        <taxon>Gunneridae</taxon>
        <taxon>Pentapetalae</taxon>
        <taxon>asterids</taxon>
        <taxon>Ericales</taxon>
        <taxon>Theaceae</taxon>
        <taxon>Camellia</taxon>
    </lineage>
</organism>
<proteinExistence type="predicted"/>
<evidence type="ECO:0000313" key="1">
    <source>
        <dbReference type="EMBL" id="KAI7993794.1"/>
    </source>
</evidence>
<dbReference type="EMBL" id="CM045769">
    <property type="protein sequence ID" value="KAI7993794.1"/>
    <property type="molecule type" value="Genomic_DNA"/>
</dbReference>
<sequence>MASQKPFPNLPHCRSAFAFRRSPSLTSSSPPPKIKPISMKSLLKKPPLFNSDALALSLYVNGNEENQDQPTPLKMYDNSSAEKSVRRSPRVLMREVGVKWLRSRMVPMHLDGSALSIESPSKKANIFSEVCFRRKQKTNLGNSHSNVFGGRCSRSRKVPVLLVDEHGETKSKSVVKRKLKEKSKSAFGSCDLGVLGKKCLRSRTIPFQLVGIEDVESKRVLIELPGVLRDKKQQEEIKTNSGCFDLDGIAEKKCLRSKKVPICVVGTEKEDTKPGLIALPVSLGMKSKRILKQLLGAAILMGLLRSA</sequence>
<evidence type="ECO:0000313" key="2">
    <source>
        <dbReference type="Proteomes" id="UP001060215"/>
    </source>
</evidence>
<comment type="caution">
    <text evidence="1">The sequence shown here is derived from an EMBL/GenBank/DDBJ whole genome shotgun (WGS) entry which is preliminary data.</text>
</comment>
<gene>
    <name evidence="1" type="ORF">LOK49_LG11G01976</name>
</gene>
<keyword evidence="2" id="KW-1185">Reference proteome</keyword>
<reference evidence="1 2" key="1">
    <citation type="journal article" date="2022" name="Plant J.">
        <title>Chromosome-level genome of Camellia lanceoleosa provides a valuable resource for understanding genome evolution and self-incompatibility.</title>
        <authorList>
            <person name="Gong W."/>
            <person name="Xiao S."/>
            <person name="Wang L."/>
            <person name="Liao Z."/>
            <person name="Chang Y."/>
            <person name="Mo W."/>
            <person name="Hu G."/>
            <person name="Li W."/>
            <person name="Zhao G."/>
            <person name="Zhu H."/>
            <person name="Hu X."/>
            <person name="Ji K."/>
            <person name="Xiang X."/>
            <person name="Song Q."/>
            <person name="Yuan D."/>
            <person name="Jin S."/>
            <person name="Zhang L."/>
        </authorList>
    </citation>
    <scope>NUCLEOTIDE SEQUENCE [LARGE SCALE GENOMIC DNA]</scope>
    <source>
        <strain evidence="1">SQ_2022a</strain>
    </source>
</reference>